<dbReference type="InterPro" id="IPR038765">
    <property type="entry name" value="Papain-like_cys_pep_sf"/>
</dbReference>
<comment type="caution">
    <text evidence="3">The sequence shown here is derived from an EMBL/GenBank/DDBJ whole genome shotgun (WGS) entry which is preliminary data.</text>
</comment>
<sequence length="295" mass="32786">MNQTLSPAQLAAYFDRIGCIGYSAPDRGPHQATSDTLHALHRLHPQAIPFENLDALLGRTPRLDLESVFAKLVTARRGGYCYEHNLLFRAVLNTLGFETTGLAARVMWSDPAAMPPRTHMMLLVETPDETWLTDVGFGSMTLSAPLLFDTGREQTTPHETFRIDLIERGDFLLQVKLGDAWKPIYRFDLEPQFPADYAMANHYVSTFPESIFLNHLIVARVMPGERRTLFDATLTRRGKASGFEAKRELTTAAELRGVLQDVFGLALADNETSPPAGGLDTVLERIIRSSVSTPS</sequence>
<reference evidence="3 4" key="1">
    <citation type="journal article" date="2015" name="Genome Announc.">
        <title>Draft Genome Sequence of Burkholderia sp. Strain PML1(12), an Ectomycorrhizosphere-Inhabiting Bacterium with Effective Mineral-Weathering Ability.</title>
        <authorList>
            <person name="Uroz S."/>
            <person name="Oger P."/>
        </authorList>
    </citation>
    <scope>NUCLEOTIDE SEQUENCE [LARGE SCALE GENOMIC DNA]</scope>
    <source>
        <strain evidence="4">PML1(12)</strain>
    </source>
</reference>
<name>A0A0J1G1F3_9BURK</name>
<dbReference type="SUPFAM" id="SSF54001">
    <property type="entry name" value="Cysteine proteinases"/>
    <property type="match status" value="1"/>
</dbReference>
<evidence type="ECO:0000313" key="3">
    <source>
        <dbReference type="EMBL" id="KLU26003.1"/>
    </source>
</evidence>
<dbReference type="Pfam" id="PF00797">
    <property type="entry name" value="Acetyltransf_2"/>
    <property type="match status" value="1"/>
</dbReference>
<dbReference type="InterPro" id="IPR001447">
    <property type="entry name" value="Arylamine_N-AcTrfase"/>
</dbReference>
<evidence type="ECO:0000256" key="1">
    <source>
        <dbReference type="ARBA" id="ARBA00006547"/>
    </source>
</evidence>
<organism evidence="3 4">
    <name type="scientific">Caballeronia mineralivorans PML1(12)</name>
    <dbReference type="NCBI Taxonomy" id="908627"/>
    <lineage>
        <taxon>Bacteria</taxon>
        <taxon>Pseudomonadati</taxon>
        <taxon>Pseudomonadota</taxon>
        <taxon>Betaproteobacteria</taxon>
        <taxon>Burkholderiales</taxon>
        <taxon>Burkholderiaceae</taxon>
        <taxon>Caballeronia</taxon>
    </lineage>
</organism>
<dbReference type="Proteomes" id="UP000035963">
    <property type="component" value="Unassembled WGS sequence"/>
</dbReference>
<evidence type="ECO:0000313" key="4">
    <source>
        <dbReference type="Proteomes" id="UP000035963"/>
    </source>
</evidence>
<keyword evidence="4" id="KW-1185">Reference proteome</keyword>
<proteinExistence type="inferred from homology"/>
<comment type="similarity">
    <text evidence="1 2">Belongs to the arylamine N-acetyltransferase family.</text>
</comment>
<dbReference type="EMBL" id="AEJF01000078">
    <property type="protein sequence ID" value="KLU26003.1"/>
    <property type="molecule type" value="Genomic_DNA"/>
</dbReference>
<dbReference type="RefSeq" id="WP_047846764.1">
    <property type="nucleotide sequence ID" value="NZ_AEJF01000078.1"/>
</dbReference>
<dbReference type="PANTHER" id="PTHR11786">
    <property type="entry name" value="N-HYDROXYARYLAMINE O-ACETYLTRANSFERASE"/>
    <property type="match status" value="1"/>
</dbReference>
<dbReference type="PANTHER" id="PTHR11786:SF0">
    <property type="entry name" value="ARYLAMINE N-ACETYLTRANSFERASE 4-RELATED"/>
    <property type="match status" value="1"/>
</dbReference>
<protein>
    <recommendedName>
        <fullName evidence="5">N-hydroxyarylamine O-acetyltransferase</fullName>
    </recommendedName>
</protein>
<gene>
    <name evidence="3" type="ORF">EOS_11480</name>
</gene>
<accession>A0A0J1G1F3</accession>
<dbReference type="GO" id="GO:0016407">
    <property type="term" value="F:acetyltransferase activity"/>
    <property type="evidence" value="ECO:0007669"/>
    <property type="project" value="InterPro"/>
</dbReference>
<evidence type="ECO:0008006" key="5">
    <source>
        <dbReference type="Google" id="ProtNLM"/>
    </source>
</evidence>
<dbReference type="PRINTS" id="PR01543">
    <property type="entry name" value="ANATRNSFRASE"/>
</dbReference>
<evidence type="ECO:0000256" key="2">
    <source>
        <dbReference type="RuleBase" id="RU003452"/>
    </source>
</evidence>
<dbReference type="Gene3D" id="3.30.2140.10">
    <property type="entry name" value="Arylamine N-acetyltransferase"/>
    <property type="match status" value="1"/>
</dbReference>
<dbReference type="OrthoDB" id="7181050at2"/>
<dbReference type="AlphaFoldDB" id="A0A0J1G1F3"/>
<dbReference type="PATRIC" id="fig|908627.4.peg.2549"/>
<dbReference type="Gene3D" id="2.40.128.150">
    <property type="entry name" value="Cysteine proteinases"/>
    <property type="match status" value="1"/>
</dbReference>